<evidence type="ECO:0000313" key="2">
    <source>
        <dbReference type="Proteomes" id="UP001054945"/>
    </source>
</evidence>
<evidence type="ECO:0000313" key="1">
    <source>
        <dbReference type="EMBL" id="GIY76310.1"/>
    </source>
</evidence>
<accession>A0AAV4W2L2</accession>
<proteinExistence type="predicted"/>
<gene>
    <name evidence="1" type="ORF">CEXT_252201</name>
</gene>
<dbReference type="AlphaFoldDB" id="A0AAV4W2L2"/>
<sequence length="123" mass="14502">MPFNTLYGEAMNLKQKNLMDEKDEPHFEQANNFDSEMSKMLKRFKIAINKVLTMKKKNFMDEFVEDTVRETAEKISTTITEQLEAKEKAVKGFKSEFYSMVQQATNDLKKMKEVEDKIHVNHK</sequence>
<dbReference type="Proteomes" id="UP001054945">
    <property type="component" value="Unassembled WGS sequence"/>
</dbReference>
<name>A0AAV4W2L2_CAEEX</name>
<keyword evidence="2" id="KW-1185">Reference proteome</keyword>
<comment type="caution">
    <text evidence="1">The sequence shown here is derived from an EMBL/GenBank/DDBJ whole genome shotgun (WGS) entry which is preliminary data.</text>
</comment>
<reference evidence="1 2" key="1">
    <citation type="submission" date="2021-06" db="EMBL/GenBank/DDBJ databases">
        <title>Caerostris extrusa draft genome.</title>
        <authorList>
            <person name="Kono N."/>
            <person name="Arakawa K."/>
        </authorList>
    </citation>
    <scope>NUCLEOTIDE SEQUENCE [LARGE SCALE GENOMIC DNA]</scope>
</reference>
<protein>
    <submittedName>
        <fullName evidence="1">Uncharacterized protein</fullName>
    </submittedName>
</protein>
<organism evidence="1 2">
    <name type="scientific">Caerostris extrusa</name>
    <name type="common">Bark spider</name>
    <name type="synonym">Caerostris bankana</name>
    <dbReference type="NCBI Taxonomy" id="172846"/>
    <lineage>
        <taxon>Eukaryota</taxon>
        <taxon>Metazoa</taxon>
        <taxon>Ecdysozoa</taxon>
        <taxon>Arthropoda</taxon>
        <taxon>Chelicerata</taxon>
        <taxon>Arachnida</taxon>
        <taxon>Araneae</taxon>
        <taxon>Araneomorphae</taxon>
        <taxon>Entelegynae</taxon>
        <taxon>Araneoidea</taxon>
        <taxon>Araneidae</taxon>
        <taxon>Caerostris</taxon>
    </lineage>
</organism>
<dbReference type="EMBL" id="BPLR01015470">
    <property type="protein sequence ID" value="GIY76310.1"/>
    <property type="molecule type" value="Genomic_DNA"/>
</dbReference>